<evidence type="ECO:0000259" key="2">
    <source>
        <dbReference type="SMART" id="SM00256"/>
    </source>
</evidence>
<dbReference type="SUPFAM" id="SSF81383">
    <property type="entry name" value="F-box domain"/>
    <property type="match status" value="1"/>
</dbReference>
<dbReference type="InterPro" id="IPR036047">
    <property type="entry name" value="F-box-like_dom_sf"/>
</dbReference>
<comment type="caution">
    <text evidence="3">The sequence shown here is derived from an EMBL/GenBank/DDBJ whole genome shotgun (WGS) entry which is preliminary data.</text>
</comment>
<feature type="region of interest" description="Disordered" evidence="1">
    <location>
        <begin position="82"/>
        <end position="101"/>
    </location>
</feature>
<dbReference type="EMBL" id="JAUUTY010000005">
    <property type="protein sequence ID" value="KAK1632530.1"/>
    <property type="molecule type" value="Genomic_DNA"/>
</dbReference>
<evidence type="ECO:0000313" key="4">
    <source>
        <dbReference type="Proteomes" id="UP001231189"/>
    </source>
</evidence>
<dbReference type="Gene3D" id="1.20.1280.50">
    <property type="match status" value="1"/>
</dbReference>
<evidence type="ECO:0000256" key="1">
    <source>
        <dbReference type="SAM" id="MobiDB-lite"/>
    </source>
</evidence>
<dbReference type="InterPro" id="IPR001810">
    <property type="entry name" value="F-box_dom"/>
</dbReference>
<organism evidence="3 4">
    <name type="scientific">Lolium multiflorum</name>
    <name type="common">Italian ryegrass</name>
    <name type="synonym">Lolium perenne subsp. multiflorum</name>
    <dbReference type="NCBI Taxonomy" id="4521"/>
    <lineage>
        <taxon>Eukaryota</taxon>
        <taxon>Viridiplantae</taxon>
        <taxon>Streptophyta</taxon>
        <taxon>Embryophyta</taxon>
        <taxon>Tracheophyta</taxon>
        <taxon>Spermatophyta</taxon>
        <taxon>Magnoliopsida</taxon>
        <taxon>Liliopsida</taxon>
        <taxon>Poales</taxon>
        <taxon>Poaceae</taxon>
        <taxon>BOP clade</taxon>
        <taxon>Pooideae</taxon>
        <taxon>Poodae</taxon>
        <taxon>Poeae</taxon>
        <taxon>Poeae Chloroplast Group 2 (Poeae type)</taxon>
        <taxon>Loliodinae</taxon>
        <taxon>Loliinae</taxon>
        <taxon>Lolium</taxon>
    </lineage>
</organism>
<accession>A0AAD8RWE8</accession>
<dbReference type="SMART" id="SM00256">
    <property type="entry name" value="FBOX"/>
    <property type="match status" value="1"/>
</dbReference>
<dbReference type="Proteomes" id="UP001231189">
    <property type="component" value="Unassembled WGS sequence"/>
</dbReference>
<dbReference type="Pfam" id="PF00646">
    <property type="entry name" value="F-box"/>
    <property type="match status" value="1"/>
</dbReference>
<protein>
    <recommendedName>
        <fullName evidence="2">F-box domain-containing protein</fullName>
    </recommendedName>
</protein>
<feature type="domain" description="F-box" evidence="2">
    <location>
        <begin position="14"/>
        <end position="54"/>
    </location>
</feature>
<name>A0AAD8RWE8_LOLMU</name>
<proteinExistence type="predicted"/>
<keyword evidence="4" id="KW-1185">Reference proteome</keyword>
<gene>
    <name evidence="3" type="ORF">QYE76_006845</name>
</gene>
<evidence type="ECO:0000313" key="3">
    <source>
        <dbReference type="EMBL" id="KAK1632530.1"/>
    </source>
</evidence>
<reference evidence="3" key="1">
    <citation type="submission" date="2023-07" db="EMBL/GenBank/DDBJ databases">
        <title>A chromosome-level genome assembly of Lolium multiflorum.</title>
        <authorList>
            <person name="Chen Y."/>
            <person name="Copetti D."/>
            <person name="Kolliker R."/>
            <person name="Studer B."/>
        </authorList>
    </citation>
    <scope>NUCLEOTIDE SEQUENCE</scope>
    <source>
        <strain evidence="3">02402/16</strain>
        <tissue evidence="3">Leaf</tissue>
    </source>
</reference>
<sequence length="145" mass="16128">MDAIYDADMVGTCVPHKLFVDIIGRLPPRALAVCRVVSRKWRATVDDNNLLPADCSSLCVTYGISVSNYRARWNSCSIAPTATPNERRDHGAPADDDNNNNTNLFPTGFSNVDGHWVYNSVATAATSWPRITNRSRMRDFFAFSN</sequence>
<dbReference type="AlphaFoldDB" id="A0AAD8RWE8"/>